<dbReference type="Gene3D" id="2.30.270.10">
    <property type="entry name" value="duf1285 protein"/>
    <property type="match status" value="1"/>
</dbReference>
<dbReference type="Gene3D" id="2.20.70.10">
    <property type="match status" value="1"/>
</dbReference>
<dbReference type="InterPro" id="IPR048342">
    <property type="entry name" value="DUF1285_C"/>
</dbReference>
<dbReference type="RefSeq" id="WP_111195762.1">
    <property type="nucleotide sequence ID" value="NZ_QKVK01000001.1"/>
</dbReference>
<organism evidence="4 5">
    <name type="scientific">Aestuariivirga litoralis</name>
    <dbReference type="NCBI Taxonomy" id="2650924"/>
    <lineage>
        <taxon>Bacteria</taxon>
        <taxon>Pseudomonadati</taxon>
        <taxon>Pseudomonadota</taxon>
        <taxon>Alphaproteobacteria</taxon>
        <taxon>Hyphomicrobiales</taxon>
        <taxon>Aestuariivirgaceae</taxon>
        <taxon>Aestuariivirga</taxon>
    </lineage>
</organism>
<dbReference type="Proteomes" id="UP000248795">
    <property type="component" value="Unassembled WGS sequence"/>
</dbReference>
<proteinExistence type="predicted"/>
<dbReference type="AlphaFoldDB" id="A0A2W2ASX5"/>
<dbReference type="InterPro" id="IPR048341">
    <property type="entry name" value="DUF1285_N"/>
</dbReference>
<protein>
    <submittedName>
        <fullName evidence="4">DUF1285 domain-containing protein</fullName>
    </submittedName>
</protein>
<dbReference type="Pfam" id="PF06938">
    <property type="entry name" value="DUF1285_N"/>
    <property type="match status" value="1"/>
</dbReference>
<evidence type="ECO:0000259" key="3">
    <source>
        <dbReference type="Pfam" id="PF21028"/>
    </source>
</evidence>
<evidence type="ECO:0000313" key="4">
    <source>
        <dbReference type="EMBL" id="PZF78435.1"/>
    </source>
</evidence>
<feature type="domain" description="DUF1285" evidence="3">
    <location>
        <begin position="93"/>
        <end position="183"/>
    </location>
</feature>
<dbReference type="InterPro" id="IPR023361">
    <property type="entry name" value="DUF1285_beta_roll_sf"/>
</dbReference>
<sequence length="193" mass="21027">MNTDQRDASNPLKGLGEARKAKGPPPVHLWNPPFCGDIDMRIAQDGTWFYMNSPIGRKPLVQLFSSVLRLDADGKYYLVTPVEKVGIRVDDAPFTAVRMQVEGAGREQVIRFETNVDDAVTVDAAHPLRFAAEAGTGGLKPYVVVRAGLEALVSRALFYDLAAAGVVEEGWFGVWSSGRFYPMQKAAEIGLAS</sequence>
<comment type="caution">
    <text evidence="4">The sequence shown here is derived from an EMBL/GenBank/DDBJ whole genome shotgun (WGS) entry which is preliminary data.</text>
</comment>
<dbReference type="Pfam" id="PF21028">
    <property type="entry name" value="DUF1285_C"/>
    <property type="match status" value="1"/>
</dbReference>
<name>A0A2W2ASX5_9HYPH</name>
<feature type="region of interest" description="Disordered" evidence="1">
    <location>
        <begin position="1"/>
        <end position="26"/>
    </location>
</feature>
<feature type="domain" description="DUF1285" evidence="2">
    <location>
        <begin position="25"/>
        <end position="92"/>
    </location>
</feature>
<keyword evidence="5" id="KW-1185">Reference proteome</keyword>
<evidence type="ECO:0000256" key="1">
    <source>
        <dbReference type="SAM" id="MobiDB-lite"/>
    </source>
</evidence>
<accession>A0A2W2ASX5</accession>
<evidence type="ECO:0000313" key="5">
    <source>
        <dbReference type="Proteomes" id="UP000248795"/>
    </source>
</evidence>
<dbReference type="PIRSF" id="PIRSF029557">
    <property type="entry name" value="UCP029557"/>
    <property type="match status" value="1"/>
</dbReference>
<gene>
    <name evidence="4" type="ORF">DK847_01045</name>
</gene>
<dbReference type="Gene3D" id="3.10.540.10">
    <property type="entry name" value="duf1285 like domain"/>
    <property type="match status" value="1"/>
</dbReference>
<dbReference type="InterPro" id="IPR010707">
    <property type="entry name" value="DUF1285"/>
</dbReference>
<reference evidence="5" key="1">
    <citation type="submission" date="2018-06" db="EMBL/GenBank/DDBJ databases">
        <title>Aestuariibacter litoralis strain KCTC 52945T.</title>
        <authorList>
            <person name="Li X."/>
            <person name="Salam N."/>
            <person name="Li J.-L."/>
            <person name="Chen Y.-M."/>
            <person name="Yang Z.-W."/>
            <person name="Zhang L.-Y."/>
            <person name="Han M.-X."/>
            <person name="Xiao M."/>
            <person name="Li W.-J."/>
        </authorList>
    </citation>
    <scope>NUCLEOTIDE SEQUENCE [LARGE SCALE GENOMIC DNA]</scope>
    <source>
        <strain evidence="5">KCTC 52945</strain>
    </source>
</reference>
<evidence type="ECO:0000259" key="2">
    <source>
        <dbReference type="Pfam" id="PF06938"/>
    </source>
</evidence>
<dbReference type="EMBL" id="QKVK01000001">
    <property type="protein sequence ID" value="PZF78435.1"/>
    <property type="molecule type" value="Genomic_DNA"/>
</dbReference>